<sequence>MHRASEHTATHHCRSLEYVAGTTQKAEWLIYWPYRPSPEDTARQAQRIVSGRASPPGEHPRMPHWAHEASVPPAPAKVAERESSCARHVRSPPSWRSSSTTASEFNALTIAIGRAGRNMSSPMYDLKGRYVGAVGPNGASNTAPPPTRRSCDRARWPPLQMHALSAPSGCRSRCTRSVPPQAAARKLAASLWVADKAGQRAT</sequence>
<evidence type="ECO:0000313" key="2">
    <source>
        <dbReference type="Proteomes" id="UP000193067"/>
    </source>
</evidence>
<evidence type="ECO:0000313" key="1">
    <source>
        <dbReference type="EMBL" id="OSD00526.1"/>
    </source>
</evidence>
<protein>
    <submittedName>
        <fullName evidence="1">Uncharacterized protein</fullName>
    </submittedName>
</protein>
<organism evidence="1 2">
    <name type="scientific">Trametes coccinea (strain BRFM310)</name>
    <name type="common">Pycnoporus coccineus</name>
    <dbReference type="NCBI Taxonomy" id="1353009"/>
    <lineage>
        <taxon>Eukaryota</taxon>
        <taxon>Fungi</taxon>
        <taxon>Dikarya</taxon>
        <taxon>Basidiomycota</taxon>
        <taxon>Agaricomycotina</taxon>
        <taxon>Agaricomycetes</taxon>
        <taxon>Polyporales</taxon>
        <taxon>Polyporaceae</taxon>
        <taxon>Trametes</taxon>
    </lineage>
</organism>
<keyword evidence="2" id="KW-1185">Reference proteome</keyword>
<dbReference type="EMBL" id="KZ084118">
    <property type="protein sequence ID" value="OSD00526.1"/>
    <property type="molecule type" value="Genomic_DNA"/>
</dbReference>
<dbReference type="Proteomes" id="UP000193067">
    <property type="component" value="Unassembled WGS sequence"/>
</dbReference>
<accession>A0A1Y2IH67</accession>
<name>A0A1Y2IH67_TRAC3</name>
<proteinExistence type="predicted"/>
<reference evidence="1 2" key="1">
    <citation type="journal article" date="2015" name="Biotechnol. Biofuels">
        <title>Enhanced degradation of softwood versus hardwood by the white-rot fungus Pycnoporus coccineus.</title>
        <authorList>
            <person name="Couturier M."/>
            <person name="Navarro D."/>
            <person name="Chevret D."/>
            <person name="Henrissat B."/>
            <person name="Piumi F."/>
            <person name="Ruiz-Duenas F.J."/>
            <person name="Martinez A.T."/>
            <person name="Grigoriev I.V."/>
            <person name="Riley R."/>
            <person name="Lipzen A."/>
            <person name="Berrin J.G."/>
            <person name="Master E.R."/>
            <person name="Rosso M.N."/>
        </authorList>
    </citation>
    <scope>NUCLEOTIDE SEQUENCE [LARGE SCALE GENOMIC DNA]</scope>
    <source>
        <strain evidence="1 2">BRFM310</strain>
    </source>
</reference>
<gene>
    <name evidence="1" type="ORF">PYCCODRAFT_690385</name>
</gene>
<dbReference type="AlphaFoldDB" id="A0A1Y2IH67"/>